<dbReference type="STRING" id="204773.HEAR1318"/>
<protein>
    <recommendedName>
        <fullName evidence="5">DUF2520 domain-containing protein</fullName>
    </recommendedName>
</protein>
<dbReference type="PANTHER" id="PTHR40459:SF1">
    <property type="entry name" value="CONSERVED HYPOTHETICAL ALANINE AND LEUCINE RICH PROTEIN"/>
    <property type="match status" value="1"/>
</dbReference>
<dbReference type="Proteomes" id="UP000006697">
    <property type="component" value="Chromosome"/>
</dbReference>
<sequence length="278" mass="29629">MSKPKTLSIIGCGKVGQTLARLWVQHHTVRIQDILNTSIESGTRAAAFVGAGRAANSYADLQAADIFLIAASDDCIVNCCEALSRTNCLSANSIVFHCSGALSSSVLQSASDHGAAVASIHPIRSFAAPEKVVADFSGTYCGVEGDQRAIAVLSEAFTAIGGEFVPIQRDAKVLYHAAAVFASNYLVTLLDTAVQTYGKAGIPEDTALKMMAALVRETSENVLQLGTEQALTGPIARDDAATVVTQYRAVNRWNRRYGALYKQLGKLTAHLARRRKIK</sequence>
<dbReference type="SUPFAM" id="SSF48179">
    <property type="entry name" value="6-phosphogluconate dehydrogenase C-terminal domain-like"/>
    <property type="match status" value="1"/>
</dbReference>
<proteinExistence type="predicted"/>
<dbReference type="KEGG" id="har:HEAR1318"/>
<evidence type="ECO:0000259" key="2">
    <source>
        <dbReference type="Pfam" id="PF10728"/>
    </source>
</evidence>
<feature type="domain" description="DUF2520" evidence="2">
    <location>
        <begin position="139"/>
        <end position="266"/>
    </location>
</feature>
<dbReference type="OrthoDB" id="8650434at2"/>
<dbReference type="SUPFAM" id="SSF51735">
    <property type="entry name" value="NAD(P)-binding Rossmann-fold domains"/>
    <property type="match status" value="1"/>
</dbReference>
<dbReference type="InterPro" id="IPR008927">
    <property type="entry name" value="6-PGluconate_DH-like_C_sf"/>
</dbReference>
<evidence type="ECO:0000313" key="3">
    <source>
        <dbReference type="EMBL" id="CAL61491.1"/>
    </source>
</evidence>
<dbReference type="InterPro" id="IPR036291">
    <property type="entry name" value="NAD(P)-bd_dom_sf"/>
</dbReference>
<name>A4G4Q4_HERAR</name>
<dbReference type="InterPro" id="IPR037108">
    <property type="entry name" value="TM1727-like_C_sf"/>
</dbReference>
<dbReference type="Gene3D" id="3.40.50.720">
    <property type="entry name" value="NAD(P)-binding Rossmann-like Domain"/>
    <property type="match status" value="1"/>
</dbReference>
<keyword evidence="4" id="KW-1185">Reference proteome</keyword>
<dbReference type="Pfam" id="PF10728">
    <property type="entry name" value="DUF2520"/>
    <property type="match status" value="1"/>
</dbReference>
<dbReference type="Gene3D" id="1.10.1040.20">
    <property type="entry name" value="ProC-like, C-terminal domain"/>
    <property type="match status" value="1"/>
</dbReference>
<evidence type="ECO:0008006" key="5">
    <source>
        <dbReference type="Google" id="ProtNLM"/>
    </source>
</evidence>
<gene>
    <name evidence="3" type="ordered locus">HEAR1318</name>
</gene>
<dbReference type="Pfam" id="PF10727">
    <property type="entry name" value="Rossmann-like"/>
    <property type="match status" value="1"/>
</dbReference>
<evidence type="ECO:0000259" key="1">
    <source>
        <dbReference type="Pfam" id="PF10727"/>
    </source>
</evidence>
<dbReference type="AlphaFoldDB" id="A4G4Q4"/>
<dbReference type="InterPro" id="IPR018931">
    <property type="entry name" value="DUF2520"/>
</dbReference>
<accession>A4G4Q4</accession>
<reference evidence="3 4" key="1">
    <citation type="journal article" date="2007" name="PLoS Genet.">
        <title>A tale of two oxidation states: bacterial colonization of arsenic-rich environments.</title>
        <authorList>
            <person name="Muller D."/>
            <person name="Medigue C."/>
            <person name="Koechler S."/>
            <person name="Barbe V."/>
            <person name="Barakat M."/>
            <person name="Talla E."/>
            <person name="Bonnefoy V."/>
            <person name="Krin E."/>
            <person name="Arsene-Ploetze F."/>
            <person name="Carapito C."/>
            <person name="Chandler M."/>
            <person name="Cournoyer B."/>
            <person name="Cruveiller S."/>
            <person name="Dossat C."/>
            <person name="Duval S."/>
            <person name="Heymann M."/>
            <person name="Leize E."/>
            <person name="Lieutaud A."/>
            <person name="Lievremont D."/>
            <person name="Makita Y."/>
            <person name="Mangenot S."/>
            <person name="Nitschke W."/>
            <person name="Ortet P."/>
            <person name="Perdrial N."/>
            <person name="Schoepp B."/>
            <person name="Siguier N."/>
            <person name="Simeonova D.D."/>
            <person name="Rouy Z."/>
            <person name="Segurens B."/>
            <person name="Turlin E."/>
            <person name="Vallenet D."/>
            <person name="Van Dorsselaer A."/>
            <person name="Weiss S."/>
            <person name="Weissenbach J."/>
            <person name="Lett M.C."/>
            <person name="Danchin A."/>
            <person name="Bertin P.N."/>
        </authorList>
    </citation>
    <scope>NUCLEOTIDE SEQUENCE [LARGE SCALE GENOMIC DNA]</scope>
    <source>
        <strain evidence="4">ULPAs1</strain>
    </source>
</reference>
<evidence type="ECO:0000313" key="4">
    <source>
        <dbReference type="Proteomes" id="UP000006697"/>
    </source>
</evidence>
<organism evidence="3 4">
    <name type="scientific">Herminiimonas arsenicoxydans</name>
    <dbReference type="NCBI Taxonomy" id="204773"/>
    <lineage>
        <taxon>Bacteria</taxon>
        <taxon>Pseudomonadati</taxon>
        <taxon>Pseudomonadota</taxon>
        <taxon>Betaproteobacteria</taxon>
        <taxon>Burkholderiales</taxon>
        <taxon>Oxalobacteraceae</taxon>
        <taxon>Herminiimonas</taxon>
    </lineage>
</organism>
<dbReference type="EMBL" id="CU207211">
    <property type="protein sequence ID" value="CAL61491.1"/>
    <property type="molecule type" value="Genomic_DNA"/>
</dbReference>
<dbReference type="PANTHER" id="PTHR40459">
    <property type="entry name" value="CONSERVED HYPOTHETICAL ALANINE AND LEUCINE RICH PROTEIN"/>
    <property type="match status" value="1"/>
</dbReference>
<dbReference type="InterPro" id="IPR019665">
    <property type="entry name" value="OxRdtase/DH_put_Rossmann_dom"/>
</dbReference>
<dbReference type="eggNOG" id="COG5495">
    <property type="taxonomic scope" value="Bacteria"/>
</dbReference>
<feature type="domain" description="Putative oxidoreductase/dehydrogenase Rossmann-like" evidence="1">
    <location>
        <begin position="7"/>
        <end position="122"/>
    </location>
</feature>
<dbReference type="HOGENOM" id="CLU_055635_1_0_4"/>